<dbReference type="GO" id="GO:0016740">
    <property type="term" value="F:transferase activity"/>
    <property type="evidence" value="ECO:0007669"/>
    <property type="project" value="UniProtKB-KW"/>
</dbReference>
<name>W7XVB4_9BACT</name>
<dbReference type="Proteomes" id="UP000019402">
    <property type="component" value="Unassembled WGS sequence"/>
</dbReference>
<dbReference type="OrthoDB" id="9816564at2"/>
<dbReference type="RefSeq" id="WP_027473425.1">
    <property type="nucleotide sequence ID" value="NZ_BAMD01000005.1"/>
</dbReference>
<evidence type="ECO:0000313" key="2">
    <source>
        <dbReference type="Proteomes" id="UP000019402"/>
    </source>
</evidence>
<dbReference type="SUPFAM" id="SSF53756">
    <property type="entry name" value="UDP-Glycosyltransferase/glycogen phosphorylase"/>
    <property type="match status" value="1"/>
</dbReference>
<organism evidence="1 2">
    <name type="scientific">Saccharicrinis fermentans DSM 9555 = JCM 21142</name>
    <dbReference type="NCBI Taxonomy" id="869213"/>
    <lineage>
        <taxon>Bacteria</taxon>
        <taxon>Pseudomonadati</taxon>
        <taxon>Bacteroidota</taxon>
        <taxon>Bacteroidia</taxon>
        <taxon>Marinilabiliales</taxon>
        <taxon>Marinilabiliaceae</taxon>
        <taxon>Saccharicrinis</taxon>
    </lineage>
</organism>
<dbReference type="STRING" id="869213.GCA_000517085_04139"/>
<protein>
    <submittedName>
        <fullName evidence="1">Putative glycosyl transferase</fullName>
    </submittedName>
</protein>
<accession>W7XVB4</accession>
<proteinExistence type="predicted"/>
<dbReference type="eggNOG" id="COG0438">
    <property type="taxonomic scope" value="Bacteria"/>
</dbReference>
<gene>
    <name evidence="1" type="ORF">JCM21142_1661</name>
</gene>
<evidence type="ECO:0000313" key="1">
    <source>
        <dbReference type="EMBL" id="GAF02035.1"/>
    </source>
</evidence>
<keyword evidence="1" id="KW-0808">Transferase</keyword>
<reference evidence="1 2" key="1">
    <citation type="journal article" date="2014" name="Genome Announc.">
        <title>Draft Genome Sequence of Cytophaga fermentans JCM 21142T, a Facultative Anaerobe Isolated from Marine Mud.</title>
        <authorList>
            <person name="Starns D."/>
            <person name="Oshima K."/>
            <person name="Suda W."/>
            <person name="Iino T."/>
            <person name="Yuki M."/>
            <person name="Inoue J."/>
            <person name="Kitamura K."/>
            <person name="Iida T."/>
            <person name="Darby A."/>
            <person name="Hattori M."/>
            <person name="Ohkuma M."/>
        </authorList>
    </citation>
    <scope>NUCLEOTIDE SEQUENCE [LARGE SCALE GENOMIC DNA]</scope>
    <source>
        <strain evidence="1 2">JCM 21142</strain>
    </source>
</reference>
<comment type="caution">
    <text evidence="1">The sequence shown here is derived from an EMBL/GenBank/DDBJ whole genome shotgun (WGS) entry which is preliminary data.</text>
</comment>
<dbReference type="Pfam" id="PF13692">
    <property type="entry name" value="Glyco_trans_1_4"/>
    <property type="match status" value="1"/>
</dbReference>
<dbReference type="Gene3D" id="3.40.50.2000">
    <property type="entry name" value="Glycogen Phosphorylase B"/>
    <property type="match status" value="1"/>
</dbReference>
<keyword evidence="2" id="KW-1185">Reference proteome</keyword>
<sequence length="392" mass="46214">MKNKINSSKKIVVCISNDSYDADIWTNKQHLMSRLSKLEDFFVVYVDQGLSTSYIKKLIKKKCLLSIFKIIQKRNNNLVTVSLLLPLIKGGFLKKISWFLIAKTFNYIFRKKEVIYWIYQPQAYYLTRYLNRGKILYDCVDEFVTQPFYKNYPKRQKELELIEPKLVNSVDFVTTTSYSIYEDKKVINPTCKYIHNVGDFNHFSKPNPRIVINEDWVFDSRCKVLFTGVVDNYKTDLDMILKVASDTRDSHLYVFVGPNRIGNDDLEKKIDKAENMVMLGYRDYQQVPVYLAYADILWLPYLRSSHTERVFPLKIFEYLASGKPVIAKNLLSIKEYKAYLNTFEIFSELKELLSNVLSYEDAEKREQRIKVASQNTWESRLNKILDFIGEQT</sequence>
<dbReference type="EMBL" id="BAMD01000005">
    <property type="protein sequence ID" value="GAF02035.1"/>
    <property type="molecule type" value="Genomic_DNA"/>
</dbReference>
<dbReference type="AlphaFoldDB" id="W7XVB4"/>